<dbReference type="PANTHER" id="PTHR30576">
    <property type="entry name" value="COLANIC BIOSYNTHESIS UDP-GLUCOSE LIPID CARRIER TRANSFERASE"/>
    <property type="match status" value="1"/>
</dbReference>
<evidence type="ECO:0000256" key="1">
    <source>
        <dbReference type="ARBA" id="ARBA00006464"/>
    </source>
</evidence>
<dbReference type="SUPFAM" id="SSF53448">
    <property type="entry name" value="Nucleotide-diphospho-sugar transferases"/>
    <property type="match status" value="1"/>
</dbReference>
<keyword evidence="2" id="KW-0812">Transmembrane</keyword>
<dbReference type="Pfam" id="PF02397">
    <property type="entry name" value="Bac_transf"/>
    <property type="match status" value="1"/>
</dbReference>
<dbReference type="InterPro" id="IPR003362">
    <property type="entry name" value="Bact_transf"/>
</dbReference>
<dbReference type="Gene3D" id="3.90.550.10">
    <property type="entry name" value="Spore Coat Polysaccharide Biosynthesis Protein SpsA, Chain A"/>
    <property type="match status" value="1"/>
</dbReference>
<evidence type="ECO:0000256" key="2">
    <source>
        <dbReference type="SAM" id="Phobius"/>
    </source>
</evidence>
<keyword evidence="5" id="KW-0808">Transferase</keyword>
<sequence>MFHSLLLFITTLSIFLVIYHHIGYPIILKLVAKVKNSEPLPFQPRNYCSDSNEHVPSICIVIPAFNEAQWVSDKITNLAFLDYPSDKLQVVLACDGCTDNTAQIARECAAQPLCTELNITVLEFTENRGKVAVLNDVVSRTQADLVALSDVSALISVDALLIAAAHFEDPRVGVLNSYYRLLEPGSIGEENYWKYQCDIKAREALLGSALGAHGAFYIFRRDLFEPLDHDIINDDFVLPMKIVAKGYIAAQDNRIHALELEKSNDNLDKNRRLRISAGNLQQLLRLKSILSPKYKGVAFAFASGKALRVMMPFLMIIAYFGAVALSATHPFFALAAVGQTLLYGLAVYSQVTHRLVGNKLVKTLNYILSGYYAGLRGALHYISVKKHDPWRRANVNVQAGRNSLWLTHMGKRMFDLVFATLGLLLTLPLFPIIALAIKVDSAGPVIYKQTRVGRAHPNYTELFSILKFRTMTHNAEKVSGAVWASKQDPRITKVGLFLRKTRLDELPQFINVLKGEMSLIGPRPERPVFYKNLIDAIPFYAERTYGVLPGISGLAQVTLGYDTDIEDVRAKVGLDFSYSMSLYRPITWLLMDLKIALSTLVVVISKKGQ</sequence>
<proteinExistence type="inferred from homology"/>
<dbReference type="Pfam" id="PF00535">
    <property type="entry name" value="Glycos_transf_2"/>
    <property type="match status" value="1"/>
</dbReference>
<dbReference type="Proteomes" id="UP000275281">
    <property type="component" value="Unassembled WGS sequence"/>
</dbReference>
<feature type="domain" description="Glycosyltransferase 2-like" evidence="3">
    <location>
        <begin position="59"/>
        <end position="225"/>
    </location>
</feature>
<protein>
    <submittedName>
        <fullName evidence="5">Glycosyltransferase</fullName>
    </submittedName>
</protein>
<evidence type="ECO:0000313" key="5">
    <source>
        <dbReference type="EMBL" id="RPJ68575.1"/>
    </source>
</evidence>
<organism evidence="5 6">
    <name type="scientific">Alteromonas sediminis</name>
    <dbReference type="NCBI Taxonomy" id="2259342"/>
    <lineage>
        <taxon>Bacteria</taxon>
        <taxon>Pseudomonadati</taxon>
        <taxon>Pseudomonadota</taxon>
        <taxon>Gammaproteobacteria</taxon>
        <taxon>Alteromonadales</taxon>
        <taxon>Alteromonadaceae</taxon>
        <taxon>Alteromonas/Salinimonas group</taxon>
        <taxon>Alteromonas</taxon>
    </lineage>
</organism>
<keyword evidence="6" id="KW-1185">Reference proteome</keyword>
<dbReference type="InterPro" id="IPR001173">
    <property type="entry name" value="Glyco_trans_2-like"/>
</dbReference>
<dbReference type="OrthoDB" id="9766971at2"/>
<keyword evidence="2" id="KW-0472">Membrane</keyword>
<feature type="domain" description="Bacterial sugar transferase" evidence="4">
    <location>
        <begin position="411"/>
        <end position="604"/>
    </location>
</feature>
<keyword evidence="2" id="KW-1133">Transmembrane helix</keyword>
<name>A0A3N5YF51_9ALTE</name>
<evidence type="ECO:0000313" key="6">
    <source>
        <dbReference type="Proteomes" id="UP000275281"/>
    </source>
</evidence>
<reference evidence="5 6" key="1">
    <citation type="submission" date="2018-11" db="EMBL/GenBank/DDBJ databases">
        <authorList>
            <person name="Ye M.-Q."/>
            <person name="Du Z.-J."/>
        </authorList>
    </citation>
    <scope>NUCLEOTIDE SEQUENCE [LARGE SCALE GENOMIC DNA]</scope>
    <source>
        <strain evidence="5 6">U0105</strain>
    </source>
</reference>
<dbReference type="CDD" id="cd06439">
    <property type="entry name" value="CESA_like_1"/>
    <property type="match status" value="1"/>
</dbReference>
<dbReference type="RefSeq" id="WP_124026576.1">
    <property type="nucleotide sequence ID" value="NZ_JBHRSN010000005.1"/>
</dbReference>
<dbReference type="PANTHER" id="PTHR30576:SF0">
    <property type="entry name" value="UNDECAPRENYL-PHOSPHATE N-ACETYLGALACTOSAMINYL 1-PHOSPHATE TRANSFERASE-RELATED"/>
    <property type="match status" value="1"/>
</dbReference>
<dbReference type="AlphaFoldDB" id="A0A3N5YF51"/>
<dbReference type="GO" id="GO:0016780">
    <property type="term" value="F:phosphotransferase activity, for other substituted phosphate groups"/>
    <property type="evidence" value="ECO:0007669"/>
    <property type="project" value="TreeGrafter"/>
</dbReference>
<comment type="similarity">
    <text evidence="1">Belongs to the bacterial sugar transferase family.</text>
</comment>
<dbReference type="EMBL" id="RPOK01000001">
    <property type="protein sequence ID" value="RPJ68575.1"/>
    <property type="molecule type" value="Genomic_DNA"/>
</dbReference>
<feature type="transmembrane region" description="Helical" evidence="2">
    <location>
        <begin position="6"/>
        <end position="27"/>
    </location>
</feature>
<evidence type="ECO:0000259" key="3">
    <source>
        <dbReference type="Pfam" id="PF00535"/>
    </source>
</evidence>
<gene>
    <name evidence="5" type="ORF">DRW07_04005</name>
</gene>
<accession>A0A3N5YF51</accession>
<dbReference type="InterPro" id="IPR029044">
    <property type="entry name" value="Nucleotide-diphossugar_trans"/>
</dbReference>
<evidence type="ECO:0000259" key="4">
    <source>
        <dbReference type="Pfam" id="PF02397"/>
    </source>
</evidence>
<feature type="transmembrane region" description="Helical" evidence="2">
    <location>
        <begin position="416"/>
        <end position="437"/>
    </location>
</feature>
<comment type="caution">
    <text evidence="5">The sequence shown here is derived from an EMBL/GenBank/DDBJ whole genome shotgun (WGS) entry which is preliminary data.</text>
</comment>